<evidence type="ECO:0000313" key="6">
    <source>
        <dbReference type="Ensembl" id="ENSGALP00010007356.1"/>
    </source>
</evidence>
<accession>A0A8V0XKX8</accession>
<evidence type="ECO:0000256" key="1">
    <source>
        <dbReference type="ARBA" id="ARBA00007936"/>
    </source>
</evidence>
<dbReference type="Proteomes" id="UP000000539">
    <property type="component" value="Chromosome 1"/>
</dbReference>
<dbReference type="OrthoDB" id="6158176at2759"/>
<evidence type="ECO:0000256" key="3">
    <source>
        <dbReference type="ARBA" id="ARBA00022782"/>
    </source>
</evidence>
<keyword evidence="3" id="KW-0221">Differentiation</keyword>
<dbReference type="PROSITE" id="PS00247">
    <property type="entry name" value="HBGF_FGF"/>
    <property type="match status" value="1"/>
</dbReference>
<dbReference type="InterPro" id="IPR002209">
    <property type="entry name" value="Fibroblast_GF_fam"/>
</dbReference>
<keyword evidence="2" id="KW-0217">Developmental protein</keyword>
<organism evidence="6 7">
    <name type="scientific">Gallus gallus</name>
    <name type="common">Chicken</name>
    <dbReference type="NCBI Taxonomy" id="9031"/>
    <lineage>
        <taxon>Eukaryota</taxon>
        <taxon>Metazoa</taxon>
        <taxon>Chordata</taxon>
        <taxon>Craniata</taxon>
        <taxon>Vertebrata</taxon>
        <taxon>Euteleostomi</taxon>
        <taxon>Archelosauria</taxon>
        <taxon>Archosauria</taxon>
        <taxon>Dinosauria</taxon>
        <taxon>Saurischia</taxon>
        <taxon>Theropoda</taxon>
        <taxon>Coelurosauria</taxon>
        <taxon>Aves</taxon>
        <taxon>Neognathae</taxon>
        <taxon>Galloanserae</taxon>
        <taxon>Galliformes</taxon>
        <taxon>Phasianidae</taxon>
        <taxon>Phasianinae</taxon>
        <taxon>Gallus</taxon>
    </lineage>
</organism>
<dbReference type="GeneTree" id="ENSGT00940000160956"/>
<dbReference type="InterPro" id="IPR008996">
    <property type="entry name" value="IL1/FGF"/>
</dbReference>
<dbReference type="Gene3D" id="2.80.10.50">
    <property type="match status" value="1"/>
</dbReference>
<dbReference type="PRINTS" id="PR00262">
    <property type="entry name" value="IL1HBGF"/>
</dbReference>
<sequence>MLDACLWHTMSRAMLCVSTRPAPAARRFAMPAAAAAAALGDVHLGGKSSPGGHGPVPPGMQLWAIKAVLSHLGILEFISIAVGLVSIRGVDSGLYLGMNEKGELYGSEKLTQECVFREQFEENWYNTYSSNLYKHVDTGRRYYVALNKDGTPREGTRTKRHQKFTHFLPRPVDPEKVPELYKDILSQS</sequence>
<keyword evidence="4" id="KW-0497">Mitogen</keyword>
<dbReference type="GO" id="GO:0051781">
    <property type="term" value="P:positive regulation of cell division"/>
    <property type="evidence" value="ECO:0007669"/>
    <property type="project" value="UniProtKB-KW"/>
</dbReference>
<keyword evidence="7" id="KW-1185">Reference proteome</keyword>
<dbReference type="SUPFAM" id="SSF50353">
    <property type="entry name" value="Cytokine"/>
    <property type="match status" value="1"/>
</dbReference>
<reference evidence="6" key="1">
    <citation type="submission" date="2020-11" db="EMBL/GenBank/DDBJ databases">
        <title>Gallus gallus (Chicken) genome, bGalGal1, GRCg7b, maternal haplotype autosomes + Z &amp; W.</title>
        <authorList>
            <person name="Warren W."/>
            <person name="Formenti G."/>
            <person name="Fedrigo O."/>
            <person name="Haase B."/>
            <person name="Mountcastle J."/>
            <person name="Balacco J."/>
            <person name="Tracey A."/>
            <person name="Schneider V."/>
            <person name="Okimoto R."/>
            <person name="Cheng H."/>
            <person name="Hawken R."/>
            <person name="Howe K."/>
            <person name="Jarvis E.D."/>
        </authorList>
    </citation>
    <scope>NUCLEOTIDE SEQUENCE [LARGE SCALE GENOMIC DNA]</scope>
    <source>
        <strain evidence="6">Broiler</strain>
    </source>
</reference>
<dbReference type="Pfam" id="PF00167">
    <property type="entry name" value="FGF"/>
    <property type="match status" value="1"/>
</dbReference>
<reference evidence="6" key="2">
    <citation type="submission" date="2025-08" db="UniProtKB">
        <authorList>
            <consortium name="Ensembl"/>
        </authorList>
    </citation>
    <scope>IDENTIFICATION</scope>
    <source>
        <strain evidence="6">broiler</strain>
    </source>
</reference>
<dbReference type="SMART" id="SM00442">
    <property type="entry name" value="FGF"/>
    <property type="match status" value="1"/>
</dbReference>
<proteinExistence type="inferred from homology"/>
<evidence type="ECO:0000256" key="5">
    <source>
        <dbReference type="RuleBase" id="RU049442"/>
    </source>
</evidence>
<protein>
    <recommendedName>
        <fullName evidence="5">Fibroblast growth factor</fullName>
        <shortName evidence="5">FGF</shortName>
    </recommendedName>
</protein>
<dbReference type="PANTHER" id="PTHR11486">
    <property type="entry name" value="FIBROBLAST GROWTH FACTOR"/>
    <property type="match status" value="1"/>
</dbReference>
<dbReference type="Ensembl" id="ENSGALT00010012793.1">
    <property type="protein sequence ID" value="ENSGALP00010007356.1"/>
    <property type="gene ID" value="ENSGALG00010005381.1"/>
</dbReference>
<reference evidence="6" key="3">
    <citation type="submission" date="2025-09" db="UniProtKB">
        <authorList>
            <consortium name="Ensembl"/>
        </authorList>
    </citation>
    <scope>IDENTIFICATION</scope>
    <source>
        <strain evidence="6">broiler</strain>
    </source>
</reference>
<evidence type="ECO:0000256" key="4">
    <source>
        <dbReference type="ARBA" id="ARBA00023246"/>
    </source>
</evidence>
<dbReference type="PRINTS" id="PR00263">
    <property type="entry name" value="HBGFFGF"/>
</dbReference>
<dbReference type="GO" id="GO:0008083">
    <property type="term" value="F:growth factor activity"/>
    <property type="evidence" value="ECO:0007669"/>
    <property type="project" value="InterPro"/>
</dbReference>
<gene>
    <name evidence="6" type="primary">FGF9</name>
</gene>
<name>A0A8V0XKX8_CHICK</name>
<evidence type="ECO:0000256" key="2">
    <source>
        <dbReference type="ARBA" id="ARBA00022473"/>
    </source>
</evidence>
<comment type="similarity">
    <text evidence="1 5">Belongs to the heparin-binding growth factors family.</text>
</comment>
<evidence type="ECO:0000313" key="7">
    <source>
        <dbReference type="Proteomes" id="UP000000539"/>
    </source>
</evidence>
<dbReference type="AlphaFoldDB" id="A0A8V0XKX8"/>
<dbReference type="GO" id="GO:0030154">
    <property type="term" value="P:cell differentiation"/>
    <property type="evidence" value="ECO:0007669"/>
    <property type="project" value="UniProtKB-KW"/>
</dbReference>